<dbReference type="Pfam" id="PF22645">
    <property type="entry name" value="GKRP_SIS_N"/>
    <property type="match status" value="1"/>
</dbReference>
<evidence type="ECO:0000256" key="1">
    <source>
        <dbReference type="ARBA" id="ARBA00023277"/>
    </source>
</evidence>
<name>A0ABM7X8E1_9BACT</name>
<dbReference type="PROSITE" id="PS51464">
    <property type="entry name" value="SIS"/>
    <property type="match status" value="1"/>
</dbReference>
<protein>
    <recommendedName>
        <fullName evidence="2">SIS domain-containing protein</fullName>
    </recommendedName>
</protein>
<feature type="domain" description="SIS" evidence="2">
    <location>
        <begin position="15"/>
        <end position="176"/>
    </location>
</feature>
<dbReference type="InterPro" id="IPR040190">
    <property type="entry name" value="MURQ/GCKR"/>
</dbReference>
<dbReference type="NCBIfam" id="NF003915">
    <property type="entry name" value="PRK05441.1"/>
    <property type="match status" value="1"/>
</dbReference>
<accession>A0ABM7X8E1</accession>
<dbReference type="PANTHER" id="PTHR10088:SF4">
    <property type="entry name" value="GLUCOKINASE REGULATORY PROTEIN"/>
    <property type="match status" value="1"/>
</dbReference>
<evidence type="ECO:0000313" key="3">
    <source>
        <dbReference type="EMBL" id="BDG08106.1"/>
    </source>
</evidence>
<dbReference type="InterPro" id="IPR046348">
    <property type="entry name" value="SIS_dom_sf"/>
</dbReference>
<dbReference type="EMBL" id="AP025592">
    <property type="protein sequence ID" value="BDG08106.1"/>
    <property type="molecule type" value="Genomic_DNA"/>
</dbReference>
<dbReference type="PANTHER" id="PTHR10088">
    <property type="entry name" value="GLUCOKINASE REGULATORY PROTEIN"/>
    <property type="match status" value="1"/>
</dbReference>
<dbReference type="InterPro" id="IPR001347">
    <property type="entry name" value="SIS_dom"/>
</dbReference>
<dbReference type="Gene3D" id="3.40.50.10490">
    <property type="entry name" value="Glucose-6-phosphate isomerase like protein, domain 1"/>
    <property type="match status" value="1"/>
</dbReference>
<gene>
    <name evidence="3" type="ORF">AMPC_12190</name>
</gene>
<keyword evidence="4" id="KW-1185">Reference proteome</keyword>
<dbReference type="SUPFAM" id="SSF53697">
    <property type="entry name" value="SIS domain"/>
    <property type="match status" value="1"/>
</dbReference>
<dbReference type="Proteomes" id="UP001162734">
    <property type="component" value="Chromosome"/>
</dbReference>
<dbReference type="Gene3D" id="1.10.8.1080">
    <property type="match status" value="1"/>
</dbReference>
<keyword evidence="1" id="KW-0119">Carbohydrate metabolism</keyword>
<evidence type="ECO:0000313" key="4">
    <source>
        <dbReference type="Proteomes" id="UP001162734"/>
    </source>
</evidence>
<sequence>MGEALPALAPLVDAVARAIAAGGRLLYLGAGTSGRLAAADAAEWPPTFGTAPSRAVALVAGGARALSRAVEGAEDDRAAGAAAIRAARAGERDVVVGVSASGRTPFVLAGLAEARRRGAATALLTSGRGARARVDHLVLLDTGPERIAGSTRMKAGAAARMALTLLSSAAMIRAGRAPGGRMLDLVPTSAKLRARAVRLVVEATGVTPARASRALGRHGYVVRAAIADLGGRT</sequence>
<reference evidence="4" key="1">
    <citation type="journal article" date="2022" name="Int. J. Syst. Evol. Microbiol.">
        <title>Anaeromyxobacter oryzae sp. nov., Anaeromyxobacter diazotrophicus sp. nov. and Anaeromyxobacter paludicola sp. nov., isolated from paddy soils.</title>
        <authorList>
            <person name="Itoh H."/>
            <person name="Xu Z."/>
            <person name="Mise K."/>
            <person name="Masuda Y."/>
            <person name="Ushijima N."/>
            <person name="Hayakawa C."/>
            <person name="Shiratori Y."/>
            <person name="Senoo K."/>
        </authorList>
    </citation>
    <scope>NUCLEOTIDE SEQUENCE [LARGE SCALE GENOMIC DNA]</scope>
    <source>
        <strain evidence="4">Red630</strain>
    </source>
</reference>
<evidence type="ECO:0000259" key="2">
    <source>
        <dbReference type="PROSITE" id="PS51464"/>
    </source>
</evidence>
<organism evidence="3 4">
    <name type="scientific">Anaeromyxobacter paludicola</name>
    <dbReference type="NCBI Taxonomy" id="2918171"/>
    <lineage>
        <taxon>Bacteria</taxon>
        <taxon>Pseudomonadati</taxon>
        <taxon>Myxococcota</taxon>
        <taxon>Myxococcia</taxon>
        <taxon>Myxococcales</taxon>
        <taxon>Cystobacterineae</taxon>
        <taxon>Anaeromyxobacteraceae</taxon>
        <taxon>Anaeromyxobacter</taxon>
    </lineage>
</organism>
<proteinExistence type="predicted"/>